<name>A0ABX0D5Z7_9GAMM</name>
<dbReference type="Proteomes" id="UP000472827">
    <property type="component" value="Unassembled WGS sequence"/>
</dbReference>
<organism evidence="1 2">
    <name type="scientific">Aeromonas rivipollensis</name>
    <dbReference type="NCBI Taxonomy" id="948519"/>
    <lineage>
        <taxon>Bacteria</taxon>
        <taxon>Pseudomonadati</taxon>
        <taxon>Pseudomonadota</taxon>
        <taxon>Gammaproteobacteria</taxon>
        <taxon>Aeromonadales</taxon>
        <taxon>Aeromonadaceae</taxon>
        <taxon>Aeromonas</taxon>
    </lineage>
</organism>
<reference evidence="1 2" key="1">
    <citation type="submission" date="2020-02" db="EMBL/GenBank/DDBJ databases">
        <title>Genome sequencing of Aeromonas rivipollensis.</title>
        <authorList>
            <person name="Fono-Tamo Ubani E.K."/>
            <person name="Lekota K.E."/>
        </authorList>
    </citation>
    <scope>NUCLEOTIDE SEQUENCE [LARGE SCALE GENOMIC DNA]</scope>
    <source>
        <strain evidence="1 2">G78</strain>
    </source>
</reference>
<gene>
    <name evidence="1" type="ORF">G4923_09230</name>
</gene>
<dbReference type="InterPro" id="IPR006427">
    <property type="entry name" value="Portal_HK97"/>
</dbReference>
<dbReference type="InterPro" id="IPR006944">
    <property type="entry name" value="Phage/GTA_portal"/>
</dbReference>
<dbReference type="NCBIfam" id="TIGR01537">
    <property type="entry name" value="portal_HK97"/>
    <property type="match status" value="1"/>
</dbReference>
<dbReference type="RefSeq" id="WP_163136757.1">
    <property type="nucleotide sequence ID" value="NZ_JAAILA010000012.1"/>
</dbReference>
<evidence type="ECO:0000313" key="1">
    <source>
        <dbReference type="EMBL" id="NEX88885.1"/>
    </source>
</evidence>
<dbReference type="EMBL" id="JAAILA010000012">
    <property type="protein sequence ID" value="NEX88885.1"/>
    <property type="molecule type" value="Genomic_DNA"/>
</dbReference>
<proteinExistence type="predicted"/>
<sequence length="381" mass="42492">MFKKRSSFKTKSYSAGVAMNDESWSQFQGSQDKYLKEPAILTAVKLIVSELGSLPLKAIDNITEKEIGSATHREAFKILKRKPNAWQTTADFIRQLTLSMIVNRDTFILLNKLGVSNPVVSSMQILDNGTISIQKMVDGSFKLSGNLSNGKAINPADLIWIKSPLQSQGLSLDVLGYADTLVSLSYETLSNANLMVSRGPQSPGVIETDDSMSDEQFDSYHTRVTNTFKKSEVLILDGGMKWKENPNPLKDYEFDKNRASQIREIATLFGIPLPMLGIPDSAYKSYEEVRLAFHTSCLYPFMKQISDALEEAWNYRLTIRFDADEYAAVPLAQRVDLADKMVKLGSFDLNESRIAVGKAPRAELVGVYATETNNLTLGQRE</sequence>
<dbReference type="Pfam" id="PF04860">
    <property type="entry name" value="Phage_portal"/>
    <property type="match status" value="1"/>
</dbReference>
<evidence type="ECO:0000313" key="2">
    <source>
        <dbReference type="Proteomes" id="UP000472827"/>
    </source>
</evidence>
<accession>A0ABX0D5Z7</accession>
<protein>
    <submittedName>
        <fullName evidence="1">Phage portal protein</fullName>
    </submittedName>
</protein>
<comment type="caution">
    <text evidence="1">The sequence shown here is derived from an EMBL/GenBank/DDBJ whole genome shotgun (WGS) entry which is preliminary data.</text>
</comment>
<keyword evidence="2" id="KW-1185">Reference proteome</keyword>